<dbReference type="GO" id="GO:0031207">
    <property type="term" value="C:Sec62/Sec63 complex"/>
    <property type="evidence" value="ECO:0007669"/>
    <property type="project" value="InterPro"/>
</dbReference>
<accession>A0A6T7X8U0</accession>
<name>A0A6T7X8U0_9EUKA</name>
<keyword evidence="1" id="KW-1133">Transmembrane helix</keyword>
<evidence type="ECO:0000313" key="2">
    <source>
        <dbReference type="EMBL" id="CAE2197030.1"/>
    </source>
</evidence>
<dbReference type="PANTHER" id="PTHR28229">
    <property type="entry name" value="TRANSLOCATION PROTEIN SEC66"/>
    <property type="match status" value="1"/>
</dbReference>
<protein>
    <submittedName>
        <fullName evidence="2">Uncharacterized protein</fullName>
    </submittedName>
</protein>
<keyword evidence="1" id="KW-0472">Membrane</keyword>
<proteinExistence type="predicted"/>
<dbReference type="GO" id="GO:0031204">
    <property type="term" value="P:post-translational protein targeting to membrane, translocation"/>
    <property type="evidence" value="ECO:0007669"/>
    <property type="project" value="InterPro"/>
</dbReference>
<dbReference type="Pfam" id="PF09802">
    <property type="entry name" value="Sec66"/>
    <property type="match status" value="1"/>
</dbReference>
<dbReference type="AlphaFoldDB" id="A0A6T7X8U0"/>
<feature type="transmembrane region" description="Helical" evidence="1">
    <location>
        <begin position="6"/>
        <end position="28"/>
    </location>
</feature>
<dbReference type="PANTHER" id="PTHR28229:SF1">
    <property type="entry name" value="TRANSLOCATION PROTEIN SEC66"/>
    <property type="match status" value="1"/>
</dbReference>
<organism evidence="2">
    <name type="scientific">Prymnesium polylepis</name>
    <dbReference type="NCBI Taxonomy" id="72548"/>
    <lineage>
        <taxon>Eukaryota</taxon>
        <taxon>Haptista</taxon>
        <taxon>Haptophyta</taxon>
        <taxon>Prymnesiophyceae</taxon>
        <taxon>Prymnesiales</taxon>
        <taxon>Prymnesiaceae</taxon>
        <taxon>Prymnesium</taxon>
    </lineage>
</organism>
<dbReference type="InterPro" id="IPR018624">
    <property type="entry name" value="Sec66"/>
</dbReference>
<gene>
    <name evidence="2" type="ORF">CPOL0286_LOCUS2384</name>
</gene>
<reference evidence="2" key="1">
    <citation type="submission" date="2021-01" db="EMBL/GenBank/DDBJ databases">
        <authorList>
            <person name="Corre E."/>
            <person name="Pelletier E."/>
            <person name="Niang G."/>
            <person name="Scheremetjew M."/>
            <person name="Finn R."/>
            <person name="Kale V."/>
            <person name="Holt S."/>
            <person name="Cochrane G."/>
            <person name="Meng A."/>
            <person name="Brown T."/>
            <person name="Cohen L."/>
        </authorList>
    </citation>
    <scope>NUCLEOTIDE SEQUENCE</scope>
    <source>
        <strain evidence="2">UIO037</strain>
    </source>
</reference>
<evidence type="ECO:0000256" key="1">
    <source>
        <dbReference type="SAM" id="Phobius"/>
    </source>
</evidence>
<keyword evidence="1" id="KW-0812">Transmembrane</keyword>
<dbReference type="EMBL" id="HBKO01004929">
    <property type="protein sequence ID" value="CAE2197030.1"/>
    <property type="molecule type" value="Transcribed_RNA"/>
</dbReference>
<sequence length="298" mass="33654">MGAELLLSVVLALTTALLCYAGYIFLIVDRRQESSMLADKDLFDAIDNKNYDFELPEEIEEYEELRESQPGDKRALPMALLKRAMADIPRIEQLERDHPRMARLFQKGLLPFGIWEQLVDAEAMMDTEVHSVQTEAEKLQKGWGQGVFSQAYQMLRQKREDEVRNAQMQRDAAVLTMEFTKPSGGVVRVQADGRKITQQTPLGIRKESAEMEVTFKSEVSCELVTGTGDEERSFYCKVSELTLDAEQEKQWKQIGQDAAGLRLQVKFLRRSHGAKAGFAITDIRATVPATPTTAMKTA</sequence>